<protein>
    <submittedName>
        <fullName evidence="1">23067_t:CDS:1</fullName>
    </submittedName>
</protein>
<comment type="caution">
    <text evidence="1">The sequence shown here is derived from an EMBL/GenBank/DDBJ whole genome shotgun (WGS) entry which is preliminary data.</text>
</comment>
<proteinExistence type="predicted"/>
<dbReference type="Proteomes" id="UP000789920">
    <property type="component" value="Unassembled WGS sequence"/>
</dbReference>
<sequence>MLLLLYSITVKITLIILYFVKNWTAPVKDFKKDCEIKVDIKIKQINQFSTRDRAIYNNNHQEKHHRNMDDDKKKLNTDVEIFSEETTYIDESLFQKNKEKAITKHSFKNASQGNDEKKTIHDDI</sequence>
<reference evidence="1" key="1">
    <citation type="submission" date="2021-06" db="EMBL/GenBank/DDBJ databases">
        <authorList>
            <person name="Kallberg Y."/>
            <person name="Tangrot J."/>
            <person name="Rosling A."/>
        </authorList>
    </citation>
    <scope>NUCLEOTIDE SEQUENCE</scope>
    <source>
        <strain evidence="1">MA461A</strain>
    </source>
</reference>
<evidence type="ECO:0000313" key="2">
    <source>
        <dbReference type="Proteomes" id="UP000789920"/>
    </source>
</evidence>
<feature type="non-terminal residue" evidence="1">
    <location>
        <position position="124"/>
    </location>
</feature>
<evidence type="ECO:0000313" key="1">
    <source>
        <dbReference type="EMBL" id="CAG8567696.1"/>
    </source>
</evidence>
<accession>A0ACA9M574</accession>
<dbReference type="EMBL" id="CAJVQC010006505">
    <property type="protein sequence ID" value="CAG8567696.1"/>
    <property type="molecule type" value="Genomic_DNA"/>
</dbReference>
<name>A0ACA9M574_9GLOM</name>
<organism evidence="1 2">
    <name type="scientific">Racocetra persica</name>
    <dbReference type="NCBI Taxonomy" id="160502"/>
    <lineage>
        <taxon>Eukaryota</taxon>
        <taxon>Fungi</taxon>
        <taxon>Fungi incertae sedis</taxon>
        <taxon>Mucoromycota</taxon>
        <taxon>Glomeromycotina</taxon>
        <taxon>Glomeromycetes</taxon>
        <taxon>Diversisporales</taxon>
        <taxon>Gigasporaceae</taxon>
        <taxon>Racocetra</taxon>
    </lineage>
</organism>
<keyword evidence="2" id="KW-1185">Reference proteome</keyword>
<gene>
    <name evidence="1" type="ORF">RPERSI_LOCUS4624</name>
</gene>